<dbReference type="PANTHER" id="PTHR30419">
    <property type="entry name" value="HTH-TYPE TRANSCRIPTIONAL REGULATOR YBHD"/>
    <property type="match status" value="1"/>
</dbReference>
<dbReference type="InterPro" id="IPR005119">
    <property type="entry name" value="LysR_subst-bd"/>
</dbReference>
<dbReference type="Proteomes" id="UP000275777">
    <property type="component" value="Chromosome"/>
</dbReference>
<name>A0A3S4HQH6_CHRVL</name>
<dbReference type="GO" id="GO:0006355">
    <property type="term" value="P:regulation of DNA-templated transcription"/>
    <property type="evidence" value="ECO:0007669"/>
    <property type="project" value="TreeGrafter"/>
</dbReference>
<dbReference type="AlphaFoldDB" id="A0A3S4HQH6"/>
<evidence type="ECO:0000313" key="2">
    <source>
        <dbReference type="EMBL" id="VEB42212.1"/>
    </source>
</evidence>
<reference evidence="2 3" key="1">
    <citation type="submission" date="2018-12" db="EMBL/GenBank/DDBJ databases">
        <authorList>
            <consortium name="Pathogen Informatics"/>
        </authorList>
    </citation>
    <scope>NUCLEOTIDE SEQUENCE [LARGE SCALE GENOMIC DNA]</scope>
    <source>
        <strain evidence="2 3">NCTC9695</strain>
    </source>
</reference>
<dbReference type="Pfam" id="PF03466">
    <property type="entry name" value="LysR_substrate"/>
    <property type="match status" value="1"/>
</dbReference>
<dbReference type="Gene3D" id="3.40.190.290">
    <property type="match status" value="1"/>
</dbReference>
<evidence type="ECO:0000313" key="3">
    <source>
        <dbReference type="Proteomes" id="UP000275777"/>
    </source>
</evidence>
<accession>A0A3S4HQH6</accession>
<evidence type="ECO:0000259" key="1">
    <source>
        <dbReference type="Pfam" id="PF03466"/>
    </source>
</evidence>
<dbReference type="InterPro" id="IPR050950">
    <property type="entry name" value="HTH-type_LysR_regulators"/>
</dbReference>
<gene>
    <name evidence="2" type="primary">cynR_3</name>
    <name evidence="2" type="ORF">NCTC9695_02655</name>
</gene>
<dbReference type="GO" id="GO:0005829">
    <property type="term" value="C:cytosol"/>
    <property type="evidence" value="ECO:0007669"/>
    <property type="project" value="TreeGrafter"/>
</dbReference>
<dbReference type="SUPFAM" id="SSF53850">
    <property type="entry name" value="Periplasmic binding protein-like II"/>
    <property type="match status" value="1"/>
</dbReference>
<protein>
    <submittedName>
        <fullName evidence="2">Cyn operon transcriptional activator</fullName>
    </submittedName>
</protein>
<organism evidence="2 3">
    <name type="scientific">Chromobacterium violaceum</name>
    <dbReference type="NCBI Taxonomy" id="536"/>
    <lineage>
        <taxon>Bacteria</taxon>
        <taxon>Pseudomonadati</taxon>
        <taxon>Pseudomonadota</taxon>
        <taxon>Betaproteobacteria</taxon>
        <taxon>Neisseriales</taxon>
        <taxon>Chromobacteriaceae</taxon>
        <taxon>Chromobacterium</taxon>
    </lineage>
</organism>
<proteinExistence type="predicted"/>
<dbReference type="EMBL" id="LR134182">
    <property type="protein sequence ID" value="VEB42212.1"/>
    <property type="molecule type" value="Genomic_DNA"/>
</dbReference>
<feature type="domain" description="LysR substrate-binding" evidence="1">
    <location>
        <begin position="17"/>
        <end position="192"/>
    </location>
</feature>
<sequence>MRDLDAGRRALHDVATLQRGQLRLAMTPTFTAWLAGPLLARFHRRHPGIALTVREMSQEAMEAGLAEDILDIGIGFAPARTLDVEAMPLLDERLALIAGDSHPLAAREAVLSLADLEAMPLVLLSADFITRRHVDDYCLRHGIRPTVAVEVNSMGAAVEIIRHGELAGILPAAVAASQPGLSVLALSPALPAARPRCWRNAMAIAARPRAPSPSWRAQAWALWRDGRVAESGHGSGQRFQQPGGGGTQSAAVMGDQVHLGLLQIALLNRNGLQLPAFQLPPDGEARLHRRRLAGQRVLHHHPEGIGDDGRFQLALFGLFRVAQDLPHAEAHIRQRQLVPGQLFQADGAFRAR</sequence>